<proteinExistence type="inferred from homology"/>
<evidence type="ECO:0000256" key="5">
    <source>
        <dbReference type="HAMAP-Rule" id="MF_01080"/>
    </source>
</evidence>
<evidence type="ECO:0000259" key="7">
    <source>
        <dbReference type="Pfam" id="PF09157"/>
    </source>
</evidence>
<evidence type="ECO:0000313" key="10">
    <source>
        <dbReference type="Proteomes" id="UP001595710"/>
    </source>
</evidence>
<dbReference type="SUPFAM" id="SSF55120">
    <property type="entry name" value="Pseudouridine synthase"/>
    <property type="match status" value="1"/>
</dbReference>
<comment type="function">
    <text evidence="5">Responsible for synthesis of pseudouridine from uracil-55 in the psi GC loop of transfer RNAs.</text>
</comment>
<dbReference type="NCBIfam" id="TIGR00431">
    <property type="entry name" value="TruB"/>
    <property type="match status" value="1"/>
</dbReference>
<comment type="similarity">
    <text evidence="2 5">Belongs to the pseudouridine synthase TruB family. Type 1 subfamily.</text>
</comment>
<dbReference type="InterPro" id="IPR036974">
    <property type="entry name" value="PUA_sf"/>
</dbReference>
<dbReference type="HAMAP" id="MF_01080">
    <property type="entry name" value="TruB_bact"/>
    <property type="match status" value="1"/>
</dbReference>
<dbReference type="InterPro" id="IPR002501">
    <property type="entry name" value="PsdUridine_synth_N"/>
</dbReference>
<dbReference type="InterPro" id="IPR014780">
    <property type="entry name" value="tRNA_psdUridine_synth_TruB"/>
</dbReference>
<gene>
    <name evidence="5 9" type="primary">truB</name>
    <name evidence="9" type="ORF">ACFOND_00720</name>
</gene>
<reference evidence="10" key="1">
    <citation type="journal article" date="2019" name="Int. J. Syst. Evol. Microbiol.">
        <title>The Global Catalogue of Microorganisms (GCM) 10K type strain sequencing project: providing services to taxonomists for standard genome sequencing and annotation.</title>
        <authorList>
            <consortium name="The Broad Institute Genomics Platform"/>
            <consortium name="The Broad Institute Genome Sequencing Center for Infectious Disease"/>
            <person name="Wu L."/>
            <person name="Ma J."/>
        </authorList>
    </citation>
    <scope>NUCLEOTIDE SEQUENCE [LARGE SCALE GENOMIC DNA]</scope>
    <source>
        <strain evidence="10">CECT 8288</strain>
    </source>
</reference>
<dbReference type="PANTHER" id="PTHR13767">
    <property type="entry name" value="TRNA-PSEUDOURIDINE SYNTHASE"/>
    <property type="match status" value="1"/>
</dbReference>
<keyword evidence="4 5" id="KW-0413">Isomerase</keyword>
<accession>A0ABV7WP85</accession>
<dbReference type="SUPFAM" id="SSF88697">
    <property type="entry name" value="PUA domain-like"/>
    <property type="match status" value="1"/>
</dbReference>
<feature type="domain" description="tRNA pseudouridine synthase II TruB subfamily 1 C-terminal" evidence="7">
    <location>
        <begin position="246"/>
        <end position="299"/>
    </location>
</feature>
<evidence type="ECO:0000256" key="3">
    <source>
        <dbReference type="ARBA" id="ARBA00022694"/>
    </source>
</evidence>
<evidence type="ECO:0000256" key="1">
    <source>
        <dbReference type="ARBA" id="ARBA00000385"/>
    </source>
</evidence>
<sequence length="305" mass="33926">MARRKKGRPISGVLLVDKPLGFSSNQILQKAKWLYQAQKAGHTGTLDPAATGLLPICFGEATKFSQFLLDAEKAYLTTGVFGISTETLDAEGEVTQEREVPNISEPQLQAVLSKFTGDIEQVPPMYSALKRDGKKLYELAREGIEVEIDPRPVTITRNDLLRFESPEFDLDVQCSKGTYIRTLVADIGEEVGCGAHVKTLRRTRHGQFNIDQAISLEVLEGLREAENYEALDALLVSLDELLADLPRIDLDEHRAKYFSNGNDVNCDASACTARVYLDDRFLGVGRVSEQRRLQPERLVSKEVDA</sequence>
<dbReference type="Gene3D" id="2.30.130.10">
    <property type="entry name" value="PUA domain"/>
    <property type="match status" value="1"/>
</dbReference>
<protein>
    <recommendedName>
        <fullName evidence="5">tRNA pseudouridine synthase B</fullName>
        <ecNumber evidence="5">5.4.99.25</ecNumber>
    </recommendedName>
    <alternativeName>
        <fullName evidence="5">tRNA pseudouridine(55) synthase</fullName>
        <shortName evidence="5">Psi55 synthase</shortName>
    </alternativeName>
    <alternativeName>
        <fullName evidence="5">tRNA pseudouridylate synthase</fullName>
    </alternativeName>
    <alternativeName>
        <fullName evidence="5">tRNA-uridine isomerase</fullName>
    </alternativeName>
</protein>
<dbReference type="Proteomes" id="UP001595710">
    <property type="component" value="Unassembled WGS sequence"/>
</dbReference>
<organism evidence="9 10">
    <name type="scientific">Reinekea marina</name>
    <dbReference type="NCBI Taxonomy" id="1310421"/>
    <lineage>
        <taxon>Bacteria</taxon>
        <taxon>Pseudomonadati</taxon>
        <taxon>Pseudomonadota</taxon>
        <taxon>Gammaproteobacteria</taxon>
        <taxon>Oceanospirillales</taxon>
        <taxon>Saccharospirillaceae</taxon>
        <taxon>Reinekea</taxon>
    </lineage>
</organism>
<dbReference type="InterPro" id="IPR020103">
    <property type="entry name" value="PsdUridine_synth_cat_dom_sf"/>
</dbReference>
<evidence type="ECO:0000256" key="4">
    <source>
        <dbReference type="ARBA" id="ARBA00023235"/>
    </source>
</evidence>
<evidence type="ECO:0000313" key="9">
    <source>
        <dbReference type="EMBL" id="MFC3700144.1"/>
    </source>
</evidence>
<dbReference type="Gene3D" id="3.30.2350.10">
    <property type="entry name" value="Pseudouridine synthase"/>
    <property type="match status" value="1"/>
</dbReference>
<feature type="domain" description="Pseudouridine synthase II N-terminal" evidence="6">
    <location>
        <begin position="32"/>
        <end position="180"/>
    </location>
</feature>
<comment type="catalytic activity">
    <reaction evidence="1 5">
        <text>uridine(55) in tRNA = pseudouridine(55) in tRNA</text>
        <dbReference type="Rhea" id="RHEA:42532"/>
        <dbReference type="Rhea" id="RHEA-COMP:10101"/>
        <dbReference type="Rhea" id="RHEA-COMP:10102"/>
        <dbReference type="ChEBI" id="CHEBI:65314"/>
        <dbReference type="ChEBI" id="CHEBI:65315"/>
        <dbReference type="EC" id="5.4.99.25"/>
    </reaction>
</comment>
<evidence type="ECO:0000256" key="2">
    <source>
        <dbReference type="ARBA" id="ARBA00005642"/>
    </source>
</evidence>
<dbReference type="InterPro" id="IPR032819">
    <property type="entry name" value="TruB_C"/>
</dbReference>
<dbReference type="GO" id="GO:0160148">
    <property type="term" value="F:tRNA pseudouridine(55) synthase activity"/>
    <property type="evidence" value="ECO:0007669"/>
    <property type="project" value="UniProtKB-EC"/>
</dbReference>
<comment type="caution">
    <text evidence="9">The sequence shown here is derived from an EMBL/GenBank/DDBJ whole genome shotgun (WGS) entry which is preliminary data.</text>
</comment>
<dbReference type="InterPro" id="IPR015947">
    <property type="entry name" value="PUA-like_sf"/>
</dbReference>
<keyword evidence="10" id="KW-1185">Reference proteome</keyword>
<feature type="domain" description="tRNA pseudouridylate synthase B C-terminal" evidence="8">
    <location>
        <begin position="181"/>
        <end position="242"/>
    </location>
</feature>
<feature type="active site" description="Nucleophile" evidence="5">
    <location>
        <position position="47"/>
    </location>
</feature>
<dbReference type="EC" id="5.4.99.25" evidence="5"/>
<keyword evidence="3 5" id="KW-0819">tRNA processing</keyword>
<evidence type="ECO:0000259" key="8">
    <source>
        <dbReference type="Pfam" id="PF16198"/>
    </source>
</evidence>
<name>A0ABV7WP85_9GAMM</name>
<evidence type="ECO:0000259" key="6">
    <source>
        <dbReference type="Pfam" id="PF01509"/>
    </source>
</evidence>
<dbReference type="InterPro" id="IPR015240">
    <property type="entry name" value="tRNA_sdUridine_synth_fam1_C"/>
</dbReference>
<dbReference type="Pfam" id="PF16198">
    <property type="entry name" value="TruB_C_2"/>
    <property type="match status" value="1"/>
</dbReference>
<dbReference type="RefSeq" id="WP_290280866.1">
    <property type="nucleotide sequence ID" value="NZ_JAUFQI010000001.1"/>
</dbReference>
<dbReference type="Pfam" id="PF09157">
    <property type="entry name" value="TruB-C_2"/>
    <property type="match status" value="1"/>
</dbReference>
<dbReference type="CDD" id="cd02573">
    <property type="entry name" value="PseudoU_synth_EcTruB"/>
    <property type="match status" value="1"/>
</dbReference>
<dbReference type="EMBL" id="JBHRYN010000003">
    <property type="protein sequence ID" value="MFC3700144.1"/>
    <property type="molecule type" value="Genomic_DNA"/>
</dbReference>
<dbReference type="PANTHER" id="PTHR13767:SF2">
    <property type="entry name" value="PSEUDOURIDYLATE SYNTHASE TRUB1"/>
    <property type="match status" value="1"/>
</dbReference>
<dbReference type="Pfam" id="PF01509">
    <property type="entry name" value="TruB_N"/>
    <property type="match status" value="1"/>
</dbReference>